<reference evidence="4" key="2">
    <citation type="submission" date="2019-06" db="EMBL/GenBank/DDBJ databases">
        <title>Genomics analysis of Aphanomyces spp. identifies a new class of oomycete effector associated with host adaptation.</title>
        <authorList>
            <person name="Gaulin E."/>
        </authorList>
    </citation>
    <scope>NUCLEOTIDE SEQUENCE</scope>
    <source>
        <strain evidence="4">CBS 578.67</strain>
    </source>
</reference>
<sequence length="818" mass="89054">MPFTRGPFVRAAAVLAATALLSVDAQVSAKNTVYCRQTPQAGPPGAFVQDAKCALDVLLVATPDGPGKEVKFYFQVNRTTTATSFEPQKVYEVPTDNRTQLADIDRGVLGLVPGPFDIASFGKLATLFNGSSAPILRKNFSDFGVETLLDPKKAVWAPAAAGVYEAIGTFSFMDAKNVTHDYVAVRDTVDVKESKGRPSFPIRHDEVTTYCWRVDGQATAFDQLPYDGLSFGSNCPITTTVVNPLAATNLVPFDVSWSSAIQPQYMQRGGKGVYDLGLPNSSATLAIAHTTVHFCGIEDDGVCHMFTPKSFVNTSAVDQSGAFGANGTASFAAAGLTLFKGQYIGFAHTVVKRPVDNSWLHVATYFQVKVDEKPQTKVQLIADVNQQPAVAQIADKSYCWKVYAPASRRTVGPASAIGTYSVDDSCPVRLQLTLAKTTVTTNTTTVVQGQASLLPIVSNMVTVATLPDGFNISLASLYICKNASACGPFKQPVAKNTTVLDLEYVDRLKYSPVEWTPTEAGTYTVYFVATIDVGRGQRLDTSVATTITVADPPSAGLSTAAIVGIAGGSVGFVVVVALIWCCVARNRRAKWDHHRLHHGAAMQFKSDTMAMTTGSAQRVHSSVPLVNQRGGITEVPRPFVDEDGNSLPRDESHDATKLDLAVGHYMYDQDGRRIVDEPPRAAPRRVGSQYDARGSSLGYELQPEDLHLGYDAYQNHQPPRANPGRTGYDYDHHHQMVVHDEFEHQRRDRRYSGPREHPGYNQYEYGYDQAPPQGQQYDEAYMSTDGSLQNNYGGYGAYNNQGRPPPPQQPYNSQSYMR</sequence>
<protein>
    <submittedName>
        <fullName evidence="5">Aste57867_1098 protein</fullName>
    </submittedName>
</protein>
<keyword evidence="2" id="KW-0472">Membrane</keyword>
<evidence type="ECO:0000256" key="2">
    <source>
        <dbReference type="SAM" id="Phobius"/>
    </source>
</evidence>
<feature type="region of interest" description="Disordered" evidence="1">
    <location>
        <begin position="634"/>
        <end position="653"/>
    </location>
</feature>
<proteinExistence type="predicted"/>
<feature type="transmembrane region" description="Helical" evidence="2">
    <location>
        <begin position="560"/>
        <end position="583"/>
    </location>
</feature>
<organism evidence="5 6">
    <name type="scientific">Aphanomyces stellatus</name>
    <dbReference type="NCBI Taxonomy" id="120398"/>
    <lineage>
        <taxon>Eukaryota</taxon>
        <taxon>Sar</taxon>
        <taxon>Stramenopiles</taxon>
        <taxon>Oomycota</taxon>
        <taxon>Saprolegniomycetes</taxon>
        <taxon>Saprolegniales</taxon>
        <taxon>Verrucalvaceae</taxon>
        <taxon>Aphanomyces</taxon>
    </lineage>
</organism>
<name>A0A485K4C5_9STRA</name>
<evidence type="ECO:0000256" key="3">
    <source>
        <dbReference type="SAM" id="SignalP"/>
    </source>
</evidence>
<feature type="compositionally biased region" description="Basic and acidic residues" evidence="1">
    <location>
        <begin position="740"/>
        <end position="758"/>
    </location>
</feature>
<evidence type="ECO:0000313" key="6">
    <source>
        <dbReference type="Proteomes" id="UP000332933"/>
    </source>
</evidence>
<gene>
    <name evidence="5" type="primary">Aste57867_1098</name>
    <name evidence="4" type="ORF">As57867_001097</name>
    <name evidence="5" type="ORF">ASTE57867_1098</name>
</gene>
<feature type="compositionally biased region" description="Low complexity" evidence="1">
    <location>
        <begin position="789"/>
        <end position="802"/>
    </location>
</feature>
<feature type="region of interest" description="Disordered" evidence="1">
    <location>
        <begin position="740"/>
        <end position="818"/>
    </location>
</feature>
<reference evidence="5 6" key="1">
    <citation type="submission" date="2019-03" db="EMBL/GenBank/DDBJ databases">
        <authorList>
            <person name="Gaulin E."/>
            <person name="Dumas B."/>
        </authorList>
    </citation>
    <scope>NUCLEOTIDE SEQUENCE [LARGE SCALE GENOMIC DNA]</scope>
    <source>
        <strain evidence="5">CBS 568.67</strain>
    </source>
</reference>
<dbReference type="Proteomes" id="UP000332933">
    <property type="component" value="Unassembled WGS sequence"/>
</dbReference>
<dbReference type="EMBL" id="VJMH01000076">
    <property type="protein sequence ID" value="KAF0719354.1"/>
    <property type="molecule type" value="Genomic_DNA"/>
</dbReference>
<dbReference type="OrthoDB" id="64622at2759"/>
<keyword evidence="3" id="KW-0732">Signal</keyword>
<evidence type="ECO:0000313" key="4">
    <source>
        <dbReference type="EMBL" id="KAF0719354.1"/>
    </source>
</evidence>
<dbReference type="EMBL" id="CAADRA010000076">
    <property type="protein sequence ID" value="VFT78320.1"/>
    <property type="molecule type" value="Genomic_DNA"/>
</dbReference>
<accession>A0A485K4C5</accession>
<keyword evidence="2" id="KW-0812">Transmembrane</keyword>
<keyword evidence="2" id="KW-1133">Transmembrane helix</keyword>
<dbReference type="AlphaFoldDB" id="A0A485K4C5"/>
<evidence type="ECO:0000313" key="5">
    <source>
        <dbReference type="EMBL" id="VFT78320.1"/>
    </source>
</evidence>
<evidence type="ECO:0000256" key="1">
    <source>
        <dbReference type="SAM" id="MobiDB-lite"/>
    </source>
</evidence>
<feature type="chain" id="PRO_5036115866" evidence="3">
    <location>
        <begin position="30"/>
        <end position="818"/>
    </location>
</feature>
<feature type="signal peptide" evidence="3">
    <location>
        <begin position="1"/>
        <end position="29"/>
    </location>
</feature>
<keyword evidence="6" id="KW-1185">Reference proteome</keyword>